<protein>
    <submittedName>
        <fullName evidence="1">Uncharacterized protein</fullName>
    </submittedName>
</protein>
<dbReference type="EMBL" id="JARIHO010000027">
    <property type="protein sequence ID" value="KAJ7339795.1"/>
    <property type="molecule type" value="Genomic_DNA"/>
</dbReference>
<organism evidence="1 2">
    <name type="scientific">Mycena albidolilacea</name>
    <dbReference type="NCBI Taxonomy" id="1033008"/>
    <lineage>
        <taxon>Eukaryota</taxon>
        <taxon>Fungi</taxon>
        <taxon>Dikarya</taxon>
        <taxon>Basidiomycota</taxon>
        <taxon>Agaricomycotina</taxon>
        <taxon>Agaricomycetes</taxon>
        <taxon>Agaricomycetidae</taxon>
        <taxon>Agaricales</taxon>
        <taxon>Marasmiineae</taxon>
        <taxon>Mycenaceae</taxon>
        <taxon>Mycena</taxon>
    </lineage>
</organism>
<name>A0AAD6ZUK3_9AGAR</name>
<evidence type="ECO:0000313" key="1">
    <source>
        <dbReference type="EMBL" id="KAJ7339795.1"/>
    </source>
</evidence>
<sequence>MHWASASTPATIAALLARLRCSGPRQGRCRLSTLKMSTSRPELTYSTARTARLAMPHTGMLCATVLDSGHTPASASSYDCTRRTPVPGPSHLHLFLFAPSQPRSLPLSFATPSCSPSPLAPPLLVPFLWCSCLRRTDLDGDSSWTSALLNCAQPSRLCIATVHAISLHSHLGPWGTGARCHTRRNT</sequence>
<gene>
    <name evidence="1" type="ORF">DFH08DRAFT_963843</name>
</gene>
<reference evidence="1" key="1">
    <citation type="submission" date="2023-03" db="EMBL/GenBank/DDBJ databases">
        <title>Massive genome expansion in bonnet fungi (Mycena s.s.) driven by repeated elements and novel gene families across ecological guilds.</title>
        <authorList>
            <consortium name="Lawrence Berkeley National Laboratory"/>
            <person name="Harder C.B."/>
            <person name="Miyauchi S."/>
            <person name="Viragh M."/>
            <person name="Kuo A."/>
            <person name="Thoen E."/>
            <person name="Andreopoulos B."/>
            <person name="Lu D."/>
            <person name="Skrede I."/>
            <person name="Drula E."/>
            <person name="Henrissat B."/>
            <person name="Morin E."/>
            <person name="Kohler A."/>
            <person name="Barry K."/>
            <person name="LaButti K."/>
            <person name="Morin E."/>
            <person name="Salamov A."/>
            <person name="Lipzen A."/>
            <person name="Mereny Z."/>
            <person name="Hegedus B."/>
            <person name="Baldrian P."/>
            <person name="Stursova M."/>
            <person name="Weitz H."/>
            <person name="Taylor A."/>
            <person name="Grigoriev I.V."/>
            <person name="Nagy L.G."/>
            <person name="Martin F."/>
            <person name="Kauserud H."/>
        </authorList>
    </citation>
    <scope>NUCLEOTIDE SEQUENCE</scope>
    <source>
        <strain evidence="1">CBHHK002</strain>
    </source>
</reference>
<proteinExistence type="predicted"/>
<dbReference type="Proteomes" id="UP001218218">
    <property type="component" value="Unassembled WGS sequence"/>
</dbReference>
<comment type="caution">
    <text evidence="1">The sequence shown here is derived from an EMBL/GenBank/DDBJ whole genome shotgun (WGS) entry which is preliminary data.</text>
</comment>
<accession>A0AAD6ZUK3</accession>
<evidence type="ECO:0000313" key="2">
    <source>
        <dbReference type="Proteomes" id="UP001218218"/>
    </source>
</evidence>
<keyword evidence="2" id="KW-1185">Reference proteome</keyword>
<dbReference type="AlphaFoldDB" id="A0AAD6ZUK3"/>